<dbReference type="Proteomes" id="UP000595917">
    <property type="component" value="Chromosome"/>
</dbReference>
<dbReference type="InterPro" id="IPR002716">
    <property type="entry name" value="PIN_dom"/>
</dbReference>
<dbReference type="AlphaFoldDB" id="A0A7T8B7L7"/>
<dbReference type="SUPFAM" id="SSF88723">
    <property type="entry name" value="PIN domain-like"/>
    <property type="match status" value="1"/>
</dbReference>
<dbReference type="Gene3D" id="3.40.50.1010">
    <property type="entry name" value="5'-nuclease"/>
    <property type="match status" value="1"/>
</dbReference>
<dbReference type="Pfam" id="PF01850">
    <property type="entry name" value="PIN"/>
    <property type="match status" value="1"/>
</dbReference>
<dbReference type="RefSeq" id="WP_215624945.1">
    <property type="nucleotide sequence ID" value="NZ_CP067089.2"/>
</dbReference>
<proteinExistence type="predicted"/>
<organism evidence="2 3">
    <name type="scientific">Breznakiella homolactica</name>
    <dbReference type="NCBI Taxonomy" id="2798577"/>
    <lineage>
        <taxon>Bacteria</taxon>
        <taxon>Pseudomonadati</taxon>
        <taxon>Spirochaetota</taxon>
        <taxon>Spirochaetia</taxon>
        <taxon>Spirochaetales</taxon>
        <taxon>Breznakiellaceae</taxon>
        <taxon>Breznakiella</taxon>
    </lineage>
</organism>
<protein>
    <submittedName>
        <fullName evidence="2">PIN domain-containing protein</fullName>
    </submittedName>
</protein>
<dbReference type="InterPro" id="IPR029060">
    <property type="entry name" value="PIN-like_dom_sf"/>
</dbReference>
<accession>A0A7T8B7L7</accession>
<feature type="domain" description="PIN" evidence="1">
    <location>
        <begin position="2"/>
        <end position="116"/>
    </location>
</feature>
<reference evidence="2" key="1">
    <citation type="submission" date="2021-01" db="EMBL/GenBank/DDBJ databases">
        <title>Description of Breznakiella homolactica.</title>
        <authorList>
            <person name="Song Y."/>
            <person name="Brune A."/>
        </authorList>
    </citation>
    <scope>NUCLEOTIDE SEQUENCE</scope>
    <source>
        <strain evidence="2">RmG30</strain>
    </source>
</reference>
<sequence>MIILDTSVWIEFLKANTAYFNTISSLLEQREILAVECVFGELLQGVKTEKEQGIILKYWEHLPKIDNADIIIEAGKYSRKNKLLDKGVGLIDAVILVHGIRSASKIWTLDKKLQRILPKDLIYKN</sequence>
<evidence type="ECO:0000313" key="3">
    <source>
        <dbReference type="Proteomes" id="UP000595917"/>
    </source>
</evidence>
<gene>
    <name evidence="2" type="ORF">JFL75_11845</name>
</gene>
<keyword evidence="3" id="KW-1185">Reference proteome</keyword>
<evidence type="ECO:0000313" key="2">
    <source>
        <dbReference type="EMBL" id="QQO07639.1"/>
    </source>
</evidence>
<dbReference type="KEGG" id="bhc:JFL75_11845"/>
<name>A0A7T8B7L7_9SPIR</name>
<evidence type="ECO:0000259" key="1">
    <source>
        <dbReference type="Pfam" id="PF01850"/>
    </source>
</evidence>
<dbReference type="EMBL" id="CP067089">
    <property type="protein sequence ID" value="QQO07639.1"/>
    <property type="molecule type" value="Genomic_DNA"/>
</dbReference>